<gene>
    <name evidence="1" type="ORF">GE061_016630</name>
</gene>
<proteinExistence type="predicted"/>
<accession>A0A6A4JF61</accession>
<evidence type="ECO:0000313" key="1">
    <source>
        <dbReference type="EMBL" id="KAF6208179.1"/>
    </source>
</evidence>
<reference evidence="1" key="1">
    <citation type="journal article" date="2021" name="Mol. Ecol. Resour.">
        <title>Apolygus lucorum genome provides insights into omnivorousness and mesophyll feeding.</title>
        <authorList>
            <person name="Liu Y."/>
            <person name="Liu H."/>
            <person name="Wang H."/>
            <person name="Huang T."/>
            <person name="Liu B."/>
            <person name="Yang B."/>
            <person name="Yin L."/>
            <person name="Li B."/>
            <person name="Zhang Y."/>
            <person name="Zhang S."/>
            <person name="Jiang F."/>
            <person name="Zhang X."/>
            <person name="Ren Y."/>
            <person name="Wang B."/>
            <person name="Wang S."/>
            <person name="Lu Y."/>
            <person name="Wu K."/>
            <person name="Fan W."/>
            <person name="Wang G."/>
        </authorList>
    </citation>
    <scope>NUCLEOTIDE SEQUENCE</scope>
    <source>
        <strain evidence="1">12Hb</strain>
    </source>
</reference>
<organism evidence="1 2">
    <name type="scientific">Apolygus lucorum</name>
    <name type="common">Small green plant bug</name>
    <name type="synonym">Lygocoris lucorum</name>
    <dbReference type="NCBI Taxonomy" id="248454"/>
    <lineage>
        <taxon>Eukaryota</taxon>
        <taxon>Metazoa</taxon>
        <taxon>Ecdysozoa</taxon>
        <taxon>Arthropoda</taxon>
        <taxon>Hexapoda</taxon>
        <taxon>Insecta</taxon>
        <taxon>Pterygota</taxon>
        <taxon>Neoptera</taxon>
        <taxon>Paraneoptera</taxon>
        <taxon>Hemiptera</taxon>
        <taxon>Heteroptera</taxon>
        <taxon>Panheteroptera</taxon>
        <taxon>Cimicomorpha</taxon>
        <taxon>Miridae</taxon>
        <taxon>Mirini</taxon>
        <taxon>Apolygus</taxon>
    </lineage>
</organism>
<keyword evidence="2" id="KW-1185">Reference proteome</keyword>
<protein>
    <submittedName>
        <fullName evidence="1">Uncharacterized protein</fullName>
    </submittedName>
</protein>
<sequence length="213" mass="22829">MQSTKLFWVLLLGVVATVLSLPAENLLEEVGILEAPLEPEAKAALDNQSLETGDSSESKDSHLRGMKITSTGRTGCTCRNTFCECCVSPKIPIAGKVEACLKATVFANQKSVNVQLTGKGKNLISHTFFIGGRERMCASVPASAGIVQGCIDTDTSNLRNNAGIQTCPKLELRTVGKTVATLSFACIQYANKRVSLNNNGRVKANQKVGFKFF</sequence>
<dbReference type="Pfam" id="PF15998">
    <property type="entry name" value="DUF4773"/>
    <property type="match status" value="1"/>
</dbReference>
<dbReference type="PANTHER" id="PTHR36299">
    <property type="entry name" value="AGAP008005-PA"/>
    <property type="match status" value="1"/>
</dbReference>
<dbReference type="PANTHER" id="PTHR36299:SF2">
    <property type="entry name" value="DUF4773 DOMAIN-CONTAINING PROTEIN"/>
    <property type="match status" value="1"/>
</dbReference>
<dbReference type="AlphaFoldDB" id="A0A6A4JF61"/>
<evidence type="ECO:0000313" key="2">
    <source>
        <dbReference type="Proteomes" id="UP000466442"/>
    </source>
</evidence>
<comment type="caution">
    <text evidence="1">The sequence shown here is derived from an EMBL/GenBank/DDBJ whole genome shotgun (WGS) entry which is preliminary data.</text>
</comment>
<dbReference type="EMBL" id="WIXP02000007">
    <property type="protein sequence ID" value="KAF6208179.1"/>
    <property type="molecule type" value="Genomic_DNA"/>
</dbReference>
<dbReference type="Proteomes" id="UP000466442">
    <property type="component" value="Unassembled WGS sequence"/>
</dbReference>
<dbReference type="InterPro" id="IPR031941">
    <property type="entry name" value="DUF4773"/>
</dbReference>
<dbReference type="OrthoDB" id="5952164at2759"/>
<name>A0A6A4JF61_APOLU</name>